<feature type="region of interest" description="Disordered" evidence="7">
    <location>
        <begin position="1"/>
        <end position="25"/>
    </location>
</feature>
<dbReference type="PANTHER" id="PTHR45738:SF5">
    <property type="entry name" value="POLYPHOSPHOINOSITIDE PHOSPHATASE"/>
    <property type="match status" value="1"/>
</dbReference>
<comment type="subunit">
    <text evidence="6">Component of the PI(3,5)P2 regulatory complex at least composed of ATG18, SAC/FIG4, FAB1 and VAC14.</text>
</comment>
<keyword evidence="10" id="KW-1185">Reference proteome</keyword>
<dbReference type="Proteomes" id="UP001642487">
    <property type="component" value="Chromosome 7"/>
</dbReference>
<gene>
    <name evidence="9" type="ORF">CITCOLO1_LOCUS18412</name>
</gene>
<evidence type="ECO:0000313" key="9">
    <source>
        <dbReference type="EMBL" id="CAK9326080.1"/>
    </source>
</evidence>
<keyword evidence="2" id="KW-0926">Vacuole</keyword>
<comment type="catalytic activity">
    <reaction evidence="5">
        <text>a 1,2-diacyl-sn-glycero-3-phospho-(1D-myo-inositol-3,5-bisphosphate) + H2O = a 1,2-diacyl-sn-glycero-3-phospho-(1D-myo-inositol-3-phosphate) + phosphate</text>
        <dbReference type="Rhea" id="RHEA:32955"/>
        <dbReference type="ChEBI" id="CHEBI:15377"/>
        <dbReference type="ChEBI" id="CHEBI:43474"/>
        <dbReference type="ChEBI" id="CHEBI:57923"/>
        <dbReference type="ChEBI" id="CHEBI:58088"/>
    </reaction>
</comment>
<evidence type="ECO:0000256" key="4">
    <source>
        <dbReference type="ARBA" id="ARBA00023136"/>
    </source>
</evidence>
<evidence type="ECO:0000256" key="5">
    <source>
        <dbReference type="ARBA" id="ARBA00023337"/>
    </source>
</evidence>
<keyword evidence="3" id="KW-0378">Hydrolase</keyword>
<dbReference type="PROSITE" id="PS50275">
    <property type="entry name" value="SAC"/>
    <property type="match status" value="1"/>
</dbReference>
<dbReference type="PANTHER" id="PTHR45738">
    <property type="entry name" value="POLYPHOSPHOINOSITIDE PHOSPHATASE"/>
    <property type="match status" value="1"/>
</dbReference>
<keyword evidence="4" id="KW-0472">Membrane</keyword>
<reference evidence="9 10" key="1">
    <citation type="submission" date="2024-03" db="EMBL/GenBank/DDBJ databases">
        <authorList>
            <person name="Gkanogiannis A."/>
            <person name="Becerra Lopez-Lavalle L."/>
        </authorList>
    </citation>
    <scope>NUCLEOTIDE SEQUENCE [LARGE SCALE GENOMIC DNA]</scope>
</reference>
<dbReference type="InterPro" id="IPR043573">
    <property type="entry name" value="Fig4-like"/>
</dbReference>
<protein>
    <recommendedName>
        <fullName evidence="8">SAC domain-containing protein</fullName>
    </recommendedName>
</protein>
<comment type="subcellular location">
    <subcellularLocation>
        <location evidence="1">Vacuole membrane</location>
        <topology evidence="1">Peripheral membrane protein</topology>
    </subcellularLocation>
</comment>
<accession>A0ABP0Z2P3</accession>
<evidence type="ECO:0000256" key="1">
    <source>
        <dbReference type="ARBA" id="ARBA00004148"/>
    </source>
</evidence>
<proteinExistence type="predicted"/>
<evidence type="ECO:0000256" key="3">
    <source>
        <dbReference type="ARBA" id="ARBA00022801"/>
    </source>
</evidence>
<evidence type="ECO:0000256" key="2">
    <source>
        <dbReference type="ARBA" id="ARBA00022554"/>
    </source>
</evidence>
<dbReference type="InterPro" id="IPR002013">
    <property type="entry name" value="SAC_dom"/>
</dbReference>
<evidence type="ECO:0000259" key="8">
    <source>
        <dbReference type="PROSITE" id="PS50275"/>
    </source>
</evidence>
<dbReference type="EMBL" id="OZ021741">
    <property type="protein sequence ID" value="CAK9326080.1"/>
    <property type="molecule type" value="Genomic_DNA"/>
</dbReference>
<sequence>MGKSEASNPPPPPYAKVHPSNDPDADHNSYSLEKFRLFETRARYYLIGSDRYKRFFRVLKIDRSEPSELNISEDPVVYSLQEIRNLRQRIDEGNRATGGLNRVTKAFGIAGCIKCLESYYLILVTKRRQIGCICGHAIYGIDETQLITVPHVSVQTDVAHSKTELRYKKLLSSVDLTKDFFYSYTYPIMQSLQKNAMSTAAEGMPYDNIFVWNSYLTRAIRSRCNNTAWTIALVHGHFKQVRLSIFGRDFTITLISRRSRHFAGTRYLKRGVNDRGRVANDVETEQIVLDEEAGSCRGKMSSVVQMRGSIPLFWSQEASKFSPKPDIILQRYDPTYQATKLHFEDLAERYGNPIIVLNLIKTVEKRPREMMLRREFASAVGYLNQILSEENHLQFIHWDFHKFAKSKAANVLAVLGAVASQALDLTGFYYSGKPSVMKKKSNQISRTHTSRDGSVQDLRASSGDLTKIGSNNETLSAASNQYEASRFQSGVLRTNCIDCLDRTNVAQYAYGLAALGRQLHAMGLTNMPKVDPDSSIAAALMDMYQSMGDALAQQYGGSAAHNTVFPERQGKWKATTQSREFIKSIKRYYSNTCTDGEKQDAINLFLGYFQPQEGKPALWELDSDYYLHVSGLGDDLFPDKWYNVSSLDYIS</sequence>
<evidence type="ECO:0000256" key="6">
    <source>
        <dbReference type="ARBA" id="ARBA00023464"/>
    </source>
</evidence>
<dbReference type="Pfam" id="PF02383">
    <property type="entry name" value="Syja_N"/>
    <property type="match status" value="1"/>
</dbReference>
<feature type="domain" description="SAC" evidence="8">
    <location>
        <begin position="171"/>
        <end position="557"/>
    </location>
</feature>
<name>A0ABP0Z2P3_9ROSI</name>
<evidence type="ECO:0000313" key="10">
    <source>
        <dbReference type="Proteomes" id="UP001642487"/>
    </source>
</evidence>
<organism evidence="9 10">
    <name type="scientific">Citrullus colocynthis</name>
    <name type="common">colocynth</name>
    <dbReference type="NCBI Taxonomy" id="252529"/>
    <lineage>
        <taxon>Eukaryota</taxon>
        <taxon>Viridiplantae</taxon>
        <taxon>Streptophyta</taxon>
        <taxon>Embryophyta</taxon>
        <taxon>Tracheophyta</taxon>
        <taxon>Spermatophyta</taxon>
        <taxon>Magnoliopsida</taxon>
        <taxon>eudicotyledons</taxon>
        <taxon>Gunneridae</taxon>
        <taxon>Pentapetalae</taxon>
        <taxon>rosids</taxon>
        <taxon>fabids</taxon>
        <taxon>Cucurbitales</taxon>
        <taxon>Cucurbitaceae</taxon>
        <taxon>Benincaseae</taxon>
        <taxon>Citrullus</taxon>
    </lineage>
</organism>
<evidence type="ECO:0000256" key="7">
    <source>
        <dbReference type="SAM" id="MobiDB-lite"/>
    </source>
</evidence>